<evidence type="ECO:0000313" key="2">
    <source>
        <dbReference type="Proteomes" id="UP000615446"/>
    </source>
</evidence>
<dbReference type="EMBL" id="BLAL01000324">
    <property type="protein sequence ID" value="GET03559.1"/>
    <property type="molecule type" value="Genomic_DNA"/>
</dbReference>
<name>A0A8H3MIU7_9GLOM</name>
<accession>A0A8H3MIU7</accession>
<dbReference type="OrthoDB" id="88517at2759"/>
<dbReference type="Proteomes" id="UP000615446">
    <property type="component" value="Unassembled WGS sequence"/>
</dbReference>
<comment type="caution">
    <text evidence="1">The sequence shown here is derived from an EMBL/GenBank/DDBJ whole genome shotgun (WGS) entry which is preliminary data.</text>
</comment>
<proteinExistence type="predicted"/>
<protein>
    <submittedName>
        <fullName evidence="1">Uncharacterized protein</fullName>
    </submittedName>
</protein>
<sequence>MENMAEALKACNQEIDLNNLDFERIYTFEEYKYINGWLKNYTLEINGHLVKLFELDENGKLVPMPQALRHREQVVAEIAQQLVNWNI</sequence>
<organism evidence="1 2">
    <name type="scientific">Rhizophagus clarus</name>
    <dbReference type="NCBI Taxonomy" id="94130"/>
    <lineage>
        <taxon>Eukaryota</taxon>
        <taxon>Fungi</taxon>
        <taxon>Fungi incertae sedis</taxon>
        <taxon>Mucoromycota</taxon>
        <taxon>Glomeromycotina</taxon>
        <taxon>Glomeromycetes</taxon>
        <taxon>Glomerales</taxon>
        <taxon>Glomeraceae</taxon>
        <taxon>Rhizophagus</taxon>
    </lineage>
</organism>
<evidence type="ECO:0000313" key="1">
    <source>
        <dbReference type="EMBL" id="GET03559.1"/>
    </source>
</evidence>
<gene>
    <name evidence="1" type="ORF">RCL2_002989600</name>
</gene>
<reference evidence="1" key="1">
    <citation type="submission" date="2019-10" db="EMBL/GenBank/DDBJ databases">
        <title>Conservation and host-specific expression of non-tandemly repeated heterogenous ribosome RNA gene in arbuscular mycorrhizal fungi.</title>
        <authorList>
            <person name="Maeda T."/>
            <person name="Kobayashi Y."/>
            <person name="Nakagawa T."/>
            <person name="Ezawa T."/>
            <person name="Yamaguchi K."/>
            <person name="Bino T."/>
            <person name="Nishimoto Y."/>
            <person name="Shigenobu S."/>
            <person name="Kawaguchi M."/>
        </authorList>
    </citation>
    <scope>NUCLEOTIDE SEQUENCE</scope>
    <source>
        <strain evidence="1">HR1</strain>
    </source>
</reference>
<dbReference type="AlphaFoldDB" id="A0A8H3MIU7"/>